<dbReference type="EMBL" id="CNGE01000986">
    <property type="protein sequence ID" value="CKT57708.1"/>
    <property type="molecule type" value="Genomic_DNA"/>
</dbReference>
<dbReference type="Proteomes" id="UP000048948">
    <property type="component" value="Unassembled WGS sequence"/>
</dbReference>
<evidence type="ECO:0000313" key="4">
    <source>
        <dbReference type="EMBL" id="COW99459.1"/>
    </source>
</evidence>
<dbReference type="EMBL" id="CHKL01000562">
    <property type="protein sequence ID" value="COW99459.1"/>
    <property type="molecule type" value="Genomic_DNA"/>
</dbReference>
<dbReference type="EMBL" id="CSAD01000563">
    <property type="protein sequence ID" value="COW15515.1"/>
    <property type="molecule type" value="Genomic_DNA"/>
</dbReference>
<dbReference type="AlphaFoldDB" id="A0A655EMY0"/>
<sequence>MQRRIQHRRMNPKPPYRHTLRESDVGEHLGPPPPQGLQTPKRRPIPIPPRRQHLIPVGDVHRPCPNRRPHRQLRGRLHRANPQHALRVQRPSRTRIRLAGSRIHPHIPSTRLLDAAHHHLDPHPICRQHQRCLQRQLLQHRTTHLVTGPQGQLNKPRAREQHHRAHRMIGQPRRSDHRYPARQHHPTRVGPLHHCSQQSMLGAHQADTTQIAANST</sequence>
<protein>
    <submittedName>
        <fullName evidence="4">Uncharacterized protein</fullName>
    </submittedName>
</protein>
<reference evidence="5 6" key="1">
    <citation type="submission" date="2015-03" db="EMBL/GenBank/DDBJ databases">
        <authorList>
            <consortium name="Pathogen Informatics"/>
        </authorList>
    </citation>
    <scope>NUCLEOTIDE SEQUENCE [LARGE SCALE GENOMIC DNA]</scope>
    <source>
        <strain evidence="2 7">Bir 172</strain>
        <strain evidence="3 5">G09801536</strain>
        <strain evidence="4 6">P00601463</strain>
    </source>
</reference>
<feature type="region of interest" description="Disordered" evidence="1">
    <location>
        <begin position="165"/>
        <end position="188"/>
    </location>
</feature>
<evidence type="ECO:0000313" key="6">
    <source>
        <dbReference type="Proteomes" id="UP000048600"/>
    </source>
</evidence>
<feature type="compositionally biased region" description="Basic residues" evidence="1">
    <location>
        <begin position="1"/>
        <end position="18"/>
    </location>
</feature>
<evidence type="ECO:0000256" key="1">
    <source>
        <dbReference type="SAM" id="MobiDB-lite"/>
    </source>
</evidence>
<gene>
    <name evidence="3" type="ORF">ERS007679_03253</name>
    <name evidence="4" type="ORF">ERS007741_03584</name>
    <name evidence="2" type="ORF">ERS027646_03826</name>
</gene>
<evidence type="ECO:0000313" key="5">
    <source>
        <dbReference type="Proteomes" id="UP000045842"/>
    </source>
</evidence>
<evidence type="ECO:0000313" key="7">
    <source>
        <dbReference type="Proteomes" id="UP000048948"/>
    </source>
</evidence>
<evidence type="ECO:0000313" key="2">
    <source>
        <dbReference type="EMBL" id="CKT57708.1"/>
    </source>
</evidence>
<name>A0A655EMY0_MYCTX</name>
<accession>A0A655EMY0</accession>
<dbReference type="Proteomes" id="UP000048600">
    <property type="component" value="Unassembled WGS sequence"/>
</dbReference>
<evidence type="ECO:0000313" key="3">
    <source>
        <dbReference type="EMBL" id="COW15515.1"/>
    </source>
</evidence>
<organism evidence="4 6">
    <name type="scientific">Mycobacterium tuberculosis</name>
    <dbReference type="NCBI Taxonomy" id="1773"/>
    <lineage>
        <taxon>Bacteria</taxon>
        <taxon>Bacillati</taxon>
        <taxon>Actinomycetota</taxon>
        <taxon>Actinomycetes</taxon>
        <taxon>Mycobacteriales</taxon>
        <taxon>Mycobacteriaceae</taxon>
        <taxon>Mycobacterium</taxon>
        <taxon>Mycobacterium tuberculosis complex</taxon>
    </lineage>
</organism>
<dbReference type="Proteomes" id="UP000045842">
    <property type="component" value="Unassembled WGS sequence"/>
</dbReference>
<feature type="region of interest" description="Disordered" evidence="1">
    <location>
        <begin position="1"/>
        <end position="67"/>
    </location>
</feature>
<proteinExistence type="predicted"/>